<evidence type="ECO:0000313" key="1">
    <source>
        <dbReference type="EMBL" id="MBD8505108.1"/>
    </source>
</evidence>
<sequence>MTQPPVLGAPGGLWITPAAVTELIGALEAFASEIGGHNAAKVTDEVAAALPASDTARALTHFSTALSGALAHMSDRALDLAQVARFTWNDMAGADAALAADIAGIEEAG</sequence>
<proteinExistence type="predicted"/>
<gene>
    <name evidence="1" type="ORF">HT102_01210</name>
</gene>
<organism evidence="1 2">
    <name type="scientific">Lolliginicoccus lacisalsi</name>
    <dbReference type="NCBI Taxonomy" id="2742202"/>
    <lineage>
        <taxon>Bacteria</taxon>
        <taxon>Bacillati</taxon>
        <taxon>Actinomycetota</taxon>
        <taxon>Actinomycetes</taxon>
        <taxon>Mycobacteriales</taxon>
        <taxon>Hoyosellaceae</taxon>
        <taxon>Lolliginicoccus</taxon>
    </lineage>
</organism>
<name>A0A927J9K5_9ACTN</name>
<protein>
    <submittedName>
        <fullName evidence="1">Uncharacterized protein</fullName>
    </submittedName>
</protein>
<dbReference type="Proteomes" id="UP000642993">
    <property type="component" value="Unassembled WGS sequence"/>
</dbReference>
<accession>A0A927J9K5</accession>
<dbReference type="AlphaFoldDB" id="A0A927J9K5"/>
<dbReference type="EMBL" id="JACYWE010000001">
    <property type="protein sequence ID" value="MBD8505108.1"/>
    <property type="molecule type" value="Genomic_DNA"/>
</dbReference>
<reference evidence="1" key="1">
    <citation type="submission" date="2020-09" db="EMBL/GenBank/DDBJ databases">
        <title>Hoyosella lacisalsi sp. nov., a halotolerant actinobacterium isolated from soil of Lake Gudzhirganskoe.</title>
        <authorList>
            <person name="Yang Q."/>
            <person name="Guo P.Y."/>
            <person name="Liu S.W."/>
            <person name="Li F.N."/>
            <person name="Sun C.H."/>
        </authorList>
    </citation>
    <scope>NUCLEOTIDE SEQUENCE</scope>
    <source>
        <strain evidence="1">G463</strain>
    </source>
</reference>
<comment type="caution">
    <text evidence="1">The sequence shown here is derived from an EMBL/GenBank/DDBJ whole genome shotgun (WGS) entry which is preliminary data.</text>
</comment>
<dbReference type="RefSeq" id="WP_192037585.1">
    <property type="nucleotide sequence ID" value="NZ_JACYWE010000001.1"/>
</dbReference>
<evidence type="ECO:0000313" key="2">
    <source>
        <dbReference type="Proteomes" id="UP000642993"/>
    </source>
</evidence>
<keyword evidence="2" id="KW-1185">Reference proteome</keyword>